<keyword evidence="11" id="KW-1185">Reference proteome</keyword>
<dbReference type="CDD" id="cd06455">
    <property type="entry name" value="M3A_TOP"/>
    <property type="match status" value="1"/>
</dbReference>
<dbReference type="GO" id="GO:0006518">
    <property type="term" value="P:peptide metabolic process"/>
    <property type="evidence" value="ECO:0007669"/>
    <property type="project" value="TreeGrafter"/>
</dbReference>
<dbReference type="InterPro" id="IPR024080">
    <property type="entry name" value="Neurolysin/TOP_N"/>
</dbReference>
<dbReference type="SUPFAM" id="SSF55486">
    <property type="entry name" value="Metalloproteases ('zincins'), catalytic domain"/>
    <property type="match status" value="1"/>
</dbReference>
<dbReference type="Pfam" id="PF01432">
    <property type="entry name" value="Peptidase_M3"/>
    <property type="match status" value="2"/>
</dbReference>
<dbReference type="AlphaFoldDB" id="X6NQ05"/>
<evidence type="ECO:0000256" key="1">
    <source>
        <dbReference type="ARBA" id="ARBA00006040"/>
    </source>
</evidence>
<keyword evidence="4 7" id="KW-0378">Hydrolase</keyword>
<dbReference type="InterPro" id="IPR001567">
    <property type="entry name" value="Pept_M3A_M3B_dom"/>
</dbReference>
<dbReference type="InterPro" id="IPR045090">
    <property type="entry name" value="Pept_M3A_M3B"/>
</dbReference>
<dbReference type="OrthoDB" id="534666at2759"/>
<evidence type="ECO:0000256" key="8">
    <source>
        <dbReference type="SAM" id="Phobius"/>
    </source>
</evidence>
<name>X6NQ05_RETFI</name>
<evidence type="ECO:0000313" key="10">
    <source>
        <dbReference type="EMBL" id="ETO27998.1"/>
    </source>
</evidence>
<comment type="cofactor">
    <cofactor evidence="7">
        <name>Zn(2+)</name>
        <dbReference type="ChEBI" id="CHEBI:29105"/>
    </cofactor>
    <text evidence="7">Binds 1 zinc ion.</text>
</comment>
<comment type="caution">
    <text evidence="10">The sequence shown here is derived from an EMBL/GenBank/DDBJ whole genome shotgun (WGS) entry which is preliminary data.</text>
</comment>
<feature type="domain" description="Peptidase M3A/M3B catalytic" evidence="9">
    <location>
        <begin position="402"/>
        <end position="759"/>
    </location>
</feature>
<feature type="transmembrane region" description="Helical" evidence="8">
    <location>
        <begin position="386"/>
        <end position="405"/>
    </location>
</feature>
<keyword evidence="6 7" id="KW-0482">Metalloprotease</keyword>
<dbReference type="PANTHER" id="PTHR11804:SF84">
    <property type="entry name" value="SACCHAROLYSIN"/>
    <property type="match status" value="1"/>
</dbReference>
<gene>
    <name evidence="10" type="ORF">RFI_09135</name>
</gene>
<evidence type="ECO:0000256" key="3">
    <source>
        <dbReference type="ARBA" id="ARBA00022723"/>
    </source>
</evidence>
<dbReference type="GO" id="GO:0005758">
    <property type="term" value="C:mitochondrial intermembrane space"/>
    <property type="evidence" value="ECO:0007669"/>
    <property type="project" value="TreeGrafter"/>
</dbReference>
<keyword evidence="3 7" id="KW-0479">Metal-binding</keyword>
<reference evidence="10 11" key="1">
    <citation type="journal article" date="2013" name="Curr. Biol.">
        <title>The Genome of the Foraminiferan Reticulomyxa filosa.</title>
        <authorList>
            <person name="Glockner G."/>
            <person name="Hulsmann N."/>
            <person name="Schleicher M."/>
            <person name="Noegel A.A."/>
            <person name="Eichinger L."/>
            <person name="Gallinger C."/>
            <person name="Pawlowski J."/>
            <person name="Sierra R."/>
            <person name="Euteneuer U."/>
            <person name="Pillet L."/>
            <person name="Moustafa A."/>
            <person name="Platzer M."/>
            <person name="Groth M."/>
            <person name="Szafranski K."/>
            <person name="Schliwa M."/>
        </authorList>
    </citation>
    <scope>NUCLEOTIDE SEQUENCE [LARGE SCALE GENOMIC DNA]</scope>
</reference>
<evidence type="ECO:0000256" key="2">
    <source>
        <dbReference type="ARBA" id="ARBA00022670"/>
    </source>
</evidence>
<sequence>MLYRNHFVRNLSDIGSRSRCLQRRNNNKYWFSLSFRTATTLPDLNIERSDHICQIKETLQAQIQKYHDKIASLSRSELNAKNLLLLPIRHSQQYSYQSHLLSLLQNVSPHKHIRDTCVQMNQELSKFCIDMSMRRDVYNQYKIYYDEIYKQQEESAMDNEWKRLLHMLLRDYRRNGLGLNEKDYDKMKELSKRISELSIIFNNNLSLWNPKFTFTREQLKGMDEDWLHIRYNGKESDDYKVTLQYPDYMPIMDKCEVESTRAKMELEFHSRCKVENSRIIEEVIALRQMRSELLGYANHSDYICEIRMAKTSQRVSQFLQNLWNRIQDLSQRDLEVLLQLKKADKAKCGETFDGEFGVEFTHIYNIYLYMYIMKLCLFNQFPKKNIYTYIYFFFFFCGLFARYYMNQRVEKDCKIDNEKLREYFPLELVIRGCFDIFQQLFGLKIVPVQGVSSKLWHEDVQAFELIDGKKETVGYFMLDLHPREGKFSHACMTTLQQGCSIYDHDGQRTGSQVPMNVMICNFPKPTPNKPCLLSHNEVTTFFHEFGHVMHQLCGQPNLARFSGPNFLTIFFFFQSEDFVETPSQMFENWCWDKESLDMMSGHYKDNNKKIPDELIKGIQQSRKINSGLHHTRQLYFGMLDQYIHSGKFDIHQENTEQLCARLSESIWGVKATENTNFLATFSHLVGGYDATYYGYLWSEVISFDMFRTKFGKGKLLDQTVGLLFRDKVLKWGGSKDGMELVTNFLGREPKMDAFLKEKGLELEMEE</sequence>
<comment type="similarity">
    <text evidence="1 7">Belongs to the peptidase M3 family.</text>
</comment>
<protein>
    <recommendedName>
        <fullName evidence="9">Peptidase M3A/M3B catalytic domain-containing protein</fullName>
    </recommendedName>
</protein>
<evidence type="ECO:0000256" key="7">
    <source>
        <dbReference type="RuleBase" id="RU003435"/>
    </source>
</evidence>
<keyword evidence="8" id="KW-0472">Membrane</keyword>
<proteinExistence type="inferred from homology"/>
<dbReference type="FunFam" id="3.40.390.10:FF:000074">
    <property type="entry name" value="Metalloprotease"/>
    <property type="match status" value="1"/>
</dbReference>
<evidence type="ECO:0000256" key="4">
    <source>
        <dbReference type="ARBA" id="ARBA00022801"/>
    </source>
</evidence>
<evidence type="ECO:0000256" key="6">
    <source>
        <dbReference type="ARBA" id="ARBA00023049"/>
    </source>
</evidence>
<keyword evidence="8" id="KW-1133">Transmembrane helix</keyword>
<dbReference type="PANTHER" id="PTHR11804">
    <property type="entry name" value="PROTEASE M3 THIMET OLIGOPEPTIDASE-RELATED"/>
    <property type="match status" value="1"/>
</dbReference>
<keyword evidence="2 7" id="KW-0645">Protease</keyword>
<keyword evidence="5 7" id="KW-0862">Zinc</keyword>
<keyword evidence="8" id="KW-0812">Transmembrane</keyword>
<dbReference type="InterPro" id="IPR024077">
    <property type="entry name" value="Neurolysin/TOP_dom2"/>
</dbReference>
<dbReference type="GO" id="GO:0004222">
    <property type="term" value="F:metalloendopeptidase activity"/>
    <property type="evidence" value="ECO:0007669"/>
    <property type="project" value="InterPro"/>
</dbReference>
<dbReference type="GO" id="GO:0006508">
    <property type="term" value="P:proteolysis"/>
    <property type="evidence" value="ECO:0007669"/>
    <property type="project" value="UniProtKB-KW"/>
</dbReference>
<dbReference type="Gene3D" id="1.20.1050.40">
    <property type="entry name" value="Endopeptidase. Chain P, domain 1"/>
    <property type="match status" value="1"/>
</dbReference>
<evidence type="ECO:0000256" key="5">
    <source>
        <dbReference type="ARBA" id="ARBA00022833"/>
    </source>
</evidence>
<dbReference type="OMA" id="RSGAWCS"/>
<dbReference type="Gene3D" id="1.10.1370.10">
    <property type="entry name" value="Neurolysin, domain 3"/>
    <property type="match status" value="1"/>
</dbReference>
<dbReference type="GO" id="GO:0046872">
    <property type="term" value="F:metal ion binding"/>
    <property type="evidence" value="ECO:0007669"/>
    <property type="project" value="UniProtKB-UniRule"/>
</dbReference>
<organism evidence="10 11">
    <name type="scientific">Reticulomyxa filosa</name>
    <dbReference type="NCBI Taxonomy" id="46433"/>
    <lineage>
        <taxon>Eukaryota</taxon>
        <taxon>Sar</taxon>
        <taxon>Rhizaria</taxon>
        <taxon>Retaria</taxon>
        <taxon>Foraminifera</taxon>
        <taxon>Monothalamids</taxon>
        <taxon>Reticulomyxidae</taxon>
        <taxon>Reticulomyxa</taxon>
    </lineage>
</organism>
<dbReference type="Gene3D" id="1.10.1370.40">
    <property type="match status" value="2"/>
</dbReference>
<dbReference type="EMBL" id="ASPP01006928">
    <property type="protein sequence ID" value="ETO27998.1"/>
    <property type="molecule type" value="Genomic_DNA"/>
</dbReference>
<evidence type="ECO:0000313" key="11">
    <source>
        <dbReference type="Proteomes" id="UP000023152"/>
    </source>
</evidence>
<accession>X6NQ05</accession>
<evidence type="ECO:0000259" key="9">
    <source>
        <dbReference type="Pfam" id="PF01432"/>
    </source>
</evidence>
<feature type="domain" description="Peptidase M3A/M3B catalytic" evidence="9">
    <location>
        <begin position="252"/>
        <end position="345"/>
    </location>
</feature>
<dbReference type="Proteomes" id="UP000023152">
    <property type="component" value="Unassembled WGS sequence"/>
</dbReference>